<name>A0ABV9C865_9GAMM</name>
<dbReference type="SUPFAM" id="SSF55729">
    <property type="entry name" value="Acyl-CoA N-acyltransferases (Nat)"/>
    <property type="match status" value="1"/>
</dbReference>
<keyword evidence="2 4" id="KW-0012">Acyltransferase</keyword>
<dbReference type="PROSITE" id="PS51186">
    <property type="entry name" value="GNAT"/>
    <property type="match status" value="1"/>
</dbReference>
<dbReference type="InterPro" id="IPR000182">
    <property type="entry name" value="GNAT_dom"/>
</dbReference>
<keyword evidence="1 4" id="KW-0808">Transferase</keyword>
<dbReference type="GO" id="GO:0016746">
    <property type="term" value="F:acyltransferase activity"/>
    <property type="evidence" value="ECO:0007669"/>
    <property type="project" value="UniProtKB-KW"/>
</dbReference>
<dbReference type="InterPro" id="IPR016181">
    <property type="entry name" value="Acyl_CoA_acyltransferase"/>
</dbReference>
<gene>
    <name evidence="4" type="ORF">ACFO5W_20005</name>
</gene>
<dbReference type="PANTHER" id="PTHR43877">
    <property type="entry name" value="AMINOALKYLPHOSPHONATE N-ACETYLTRANSFERASE-RELATED-RELATED"/>
    <property type="match status" value="1"/>
</dbReference>
<feature type="domain" description="N-acetyltransferase" evidence="3">
    <location>
        <begin position="14"/>
        <end position="218"/>
    </location>
</feature>
<organism evidence="4 5">
    <name type="scientific">Dyella halodurans</name>
    <dbReference type="NCBI Taxonomy" id="1920171"/>
    <lineage>
        <taxon>Bacteria</taxon>
        <taxon>Pseudomonadati</taxon>
        <taxon>Pseudomonadota</taxon>
        <taxon>Gammaproteobacteria</taxon>
        <taxon>Lysobacterales</taxon>
        <taxon>Rhodanobacteraceae</taxon>
        <taxon>Dyella</taxon>
    </lineage>
</organism>
<accession>A0ABV9C865</accession>
<dbReference type="InterPro" id="IPR050832">
    <property type="entry name" value="Bact_Acetyltransf"/>
</dbReference>
<dbReference type="CDD" id="cd04301">
    <property type="entry name" value="NAT_SF"/>
    <property type="match status" value="1"/>
</dbReference>
<evidence type="ECO:0000313" key="5">
    <source>
        <dbReference type="Proteomes" id="UP001595961"/>
    </source>
</evidence>
<proteinExistence type="predicted"/>
<evidence type="ECO:0000256" key="1">
    <source>
        <dbReference type="ARBA" id="ARBA00022679"/>
    </source>
</evidence>
<evidence type="ECO:0000256" key="2">
    <source>
        <dbReference type="ARBA" id="ARBA00023315"/>
    </source>
</evidence>
<sequence>MGQVLGTARPGLRVQFRPARPDDATVAVPLIYSSGPAAFDYVFAVDGDGAAERFLQRCFVDGAGEFGWRNHWVGVADDRVVAVGAGYGANTKWPFTLAAARQILAHYGMRQGAGVIARGLRVESLIRPPEGDMHYLAHLAVVPELRGRGIGRALIDQLLGTAREAGRRRVVLDVATSNPGAEGLYRRAGFKVISERRSRLANAHVRVPDHRRMERVID</sequence>
<evidence type="ECO:0000313" key="4">
    <source>
        <dbReference type="EMBL" id="MFC4528938.1"/>
    </source>
</evidence>
<dbReference type="EC" id="2.3.1.-" evidence="4"/>
<protein>
    <submittedName>
        <fullName evidence="4">GNAT family N-acetyltransferase</fullName>
        <ecNumber evidence="4">2.3.1.-</ecNumber>
    </submittedName>
</protein>
<keyword evidence="5" id="KW-1185">Reference proteome</keyword>
<dbReference type="Proteomes" id="UP001595961">
    <property type="component" value="Unassembled WGS sequence"/>
</dbReference>
<evidence type="ECO:0000259" key="3">
    <source>
        <dbReference type="PROSITE" id="PS51186"/>
    </source>
</evidence>
<dbReference type="Gene3D" id="3.40.630.30">
    <property type="match status" value="1"/>
</dbReference>
<comment type="caution">
    <text evidence="4">The sequence shown here is derived from an EMBL/GenBank/DDBJ whole genome shotgun (WGS) entry which is preliminary data.</text>
</comment>
<reference evidence="5" key="1">
    <citation type="journal article" date="2019" name="Int. J. Syst. Evol. Microbiol.">
        <title>The Global Catalogue of Microorganisms (GCM) 10K type strain sequencing project: providing services to taxonomists for standard genome sequencing and annotation.</title>
        <authorList>
            <consortium name="The Broad Institute Genomics Platform"/>
            <consortium name="The Broad Institute Genome Sequencing Center for Infectious Disease"/>
            <person name="Wu L."/>
            <person name="Ma J."/>
        </authorList>
    </citation>
    <scope>NUCLEOTIDE SEQUENCE [LARGE SCALE GENOMIC DNA]</scope>
    <source>
        <strain evidence="5">CCM 4481</strain>
    </source>
</reference>
<dbReference type="Pfam" id="PF00583">
    <property type="entry name" value="Acetyltransf_1"/>
    <property type="match status" value="1"/>
</dbReference>
<dbReference type="RefSeq" id="WP_266151679.1">
    <property type="nucleotide sequence ID" value="NZ_CP064028.1"/>
</dbReference>
<dbReference type="EMBL" id="JBHSGA010000025">
    <property type="protein sequence ID" value="MFC4528938.1"/>
    <property type="molecule type" value="Genomic_DNA"/>
</dbReference>